<keyword evidence="2" id="KW-1185">Reference proteome</keyword>
<sequence length="118" mass="13070">MAEGNGGSRNQLNLKCAITWNTERSGINLLTGFMDCHLKRGMDPPLEKAVENIVIIEEHNREKRSKKSKDRPATENADVIPYSGSNIADQLDSYNVCKRKRTGNGGKTKDLSLPPCPD</sequence>
<dbReference type="EMBL" id="CM044703">
    <property type="protein sequence ID" value="KAI5672508.1"/>
    <property type="molecule type" value="Genomic_DNA"/>
</dbReference>
<comment type="caution">
    <text evidence="1">The sequence shown here is derived from an EMBL/GenBank/DDBJ whole genome shotgun (WGS) entry which is preliminary data.</text>
</comment>
<dbReference type="Proteomes" id="UP001060085">
    <property type="component" value="Linkage Group LG03"/>
</dbReference>
<evidence type="ECO:0000313" key="1">
    <source>
        <dbReference type="EMBL" id="KAI5672508.1"/>
    </source>
</evidence>
<evidence type="ECO:0000313" key="2">
    <source>
        <dbReference type="Proteomes" id="UP001060085"/>
    </source>
</evidence>
<reference evidence="2" key="1">
    <citation type="journal article" date="2023" name="Nat. Plants">
        <title>Single-cell RNA sequencing provides a high-resolution roadmap for understanding the multicellular compartmentation of specialized metabolism.</title>
        <authorList>
            <person name="Sun S."/>
            <person name="Shen X."/>
            <person name="Li Y."/>
            <person name="Li Y."/>
            <person name="Wang S."/>
            <person name="Li R."/>
            <person name="Zhang H."/>
            <person name="Shen G."/>
            <person name="Guo B."/>
            <person name="Wei J."/>
            <person name="Xu J."/>
            <person name="St-Pierre B."/>
            <person name="Chen S."/>
            <person name="Sun C."/>
        </authorList>
    </citation>
    <scope>NUCLEOTIDE SEQUENCE [LARGE SCALE GENOMIC DNA]</scope>
</reference>
<name>A0ACC0BIS7_CATRO</name>
<gene>
    <name evidence="1" type="ORF">M9H77_12872</name>
</gene>
<accession>A0ACC0BIS7</accession>
<proteinExistence type="predicted"/>
<protein>
    <submittedName>
        <fullName evidence="1">Uncharacterized protein</fullName>
    </submittedName>
</protein>
<organism evidence="1 2">
    <name type="scientific">Catharanthus roseus</name>
    <name type="common">Madagascar periwinkle</name>
    <name type="synonym">Vinca rosea</name>
    <dbReference type="NCBI Taxonomy" id="4058"/>
    <lineage>
        <taxon>Eukaryota</taxon>
        <taxon>Viridiplantae</taxon>
        <taxon>Streptophyta</taxon>
        <taxon>Embryophyta</taxon>
        <taxon>Tracheophyta</taxon>
        <taxon>Spermatophyta</taxon>
        <taxon>Magnoliopsida</taxon>
        <taxon>eudicotyledons</taxon>
        <taxon>Gunneridae</taxon>
        <taxon>Pentapetalae</taxon>
        <taxon>asterids</taxon>
        <taxon>lamiids</taxon>
        <taxon>Gentianales</taxon>
        <taxon>Apocynaceae</taxon>
        <taxon>Rauvolfioideae</taxon>
        <taxon>Vinceae</taxon>
        <taxon>Catharanthinae</taxon>
        <taxon>Catharanthus</taxon>
    </lineage>
</organism>